<dbReference type="OrthoDB" id="2437505at2759"/>
<gene>
    <name evidence="1" type="ORF">CPELLU_LOCUS16093</name>
</gene>
<accession>A0A9N9JCQ7</accession>
<comment type="caution">
    <text evidence="1">The sequence shown here is derived from an EMBL/GenBank/DDBJ whole genome shotgun (WGS) entry which is preliminary data.</text>
</comment>
<reference evidence="1" key="1">
    <citation type="submission" date="2021-06" db="EMBL/GenBank/DDBJ databases">
        <authorList>
            <person name="Kallberg Y."/>
            <person name="Tangrot J."/>
            <person name="Rosling A."/>
        </authorList>
    </citation>
    <scope>NUCLEOTIDE SEQUENCE</scope>
    <source>
        <strain evidence="1">FL966</strain>
    </source>
</reference>
<sequence length="158" mass="17857">CPLKVSLVGTAQELPNEIKNTENAIIETIVSDYTSHNYNFNVKVVFPFMNSRFAQLKNIIQPKESFIFIIGQMEIIDNNLYINTKNISCINTNSNKKDSNFYNQQASVSVKSHSKLLSIHKSIAETSGESSQKTLKLLIPNESVDEILSDSYWQTLAH</sequence>
<name>A0A9N9JCQ7_9GLOM</name>
<dbReference type="AlphaFoldDB" id="A0A9N9JCQ7"/>
<evidence type="ECO:0000313" key="1">
    <source>
        <dbReference type="EMBL" id="CAG8775414.1"/>
    </source>
</evidence>
<keyword evidence="2" id="KW-1185">Reference proteome</keyword>
<protein>
    <submittedName>
        <fullName evidence="1">7973_t:CDS:1</fullName>
    </submittedName>
</protein>
<feature type="non-terminal residue" evidence="1">
    <location>
        <position position="1"/>
    </location>
</feature>
<dbReference type="EMBL" id="CAJVQA010022778">
    <property type="protein sequence ID" value="CAG8775414.1"/>
    <property type="molecule type" value="Genomic_DNA"/>
</dbReference>
<dbReference type="Proteomes" id="UP000789759">
    <property type="component" value="Unassembled WGS sequence"/>
</dbReference>
<organism evidence="1 2">
    <name type="scientific">Cetraspora pellucida</name>
    <dbReference type="NCBI Taxonomy" id="1433469"/>
    <lineage>
        <taxon>Eukaryota</taxon>
        <taxon>Fungi</taxon>
        <taxon>Fungi incertae sedis</taxon>
        <taxon>Mucoromycota</taxon>
        <taxon>Glomeromycotina</taxon>
        <taxon>Glomeromycetes</taxon>
        <taxon>Diversisporales</taxon>
        <taxon>Gigasporaceae</taxon>
        <taxon>Cetraspora</taxon>
    </lineage>
</organism>
<evidence type="ECO:0000313" key="2">
    <source>
        <dbReference type="Proteomes" id="UP000789759"/>
    </source>
</evidence>
<proteinExistence type="predicted"/>